<evidence type="ECO:0000313" key="8">
    <source>
        <dbReference type="EMBL" id="GGN67779.1"/>
    </source>
</evidence>
<evidence type="ECO:0000256" key="7">
    <source>
        <dbReference type="RuleBase" id="RU000461"/>
    </source>
</evidence>
<dbReference type="InterPro" id="IPR001128">
    <property type="entry name" value="Cyt_P450"/>
</dbReference>
<dbReference type="InterPro" id="IPR036396">
    <property type="entry name" value="Cyt_P450_sf"/>
</dbReference>
<evidence type="ECO:0000256" key="5">
    <source>
        <dbReference type="ARBA" id="ARBA00023004"/>
    </source>
</evidence>
<evidence type="ECO:0000256" key="1">
    <source>
        <dbReference type="ARBA" id="ARBA00010617"/>
    </source>
</evidence>
<name>A0ABQ2K452_9NOCA</name>
<dbReference type="PROSITE" id="PS00086">
    <property type="entry name" value="CYTOCHROME_P450"/>
    <property type="match status" value="1"/>
</dbReference>
<dbReference type="RefSeq" id="WP_189023207.1">
    <property type="nucleotide sequence ID" value="NZ_BMNE01000001.1"/>
</dbReference>
<dbReference type="EMBL" id="BMNE01000001">
    <property type="protein sequence ID" value="GGN67779.1"/>
    <property type="molecule type" value="Genomic_DNA"/>
</dbReference>
<dbReference type="Proteomes" id="UP000658127">
    <property type="component" value="Unassembled WGS sequence"/>
</dbReference>
<organism evidence="8 9">
    <name type="scientific">Nocardia rhizosphaerihabitans</name>
    <dbReference type="NCBI Taxonomy" id="1691570"/>
    <lineage>
        <taxon>Bacteria</taxon>
        <taxon>Bacillati</taxon>
        <taxon>Actinomycetota</taxon>
        <taxon>Actinomycetes</taxon>
        <taxon>Mycobacteriales</taxon>
        <taxon>Nocardiaceae</taxon>
        <taxon>Nocardia</taxon>
    </lineage>
</organism>
<dbReference type="PRINTS" id="PR00385">
    <property type="entry name" value="P450"/>
</dbReference>
<evidence type="ECO:0000256" key="3">
    <source>
        <dbReference type="ARBA" id="ARBA00022723"/>
    </source>
</evidence>
<evidence type="ECO:0000256" key="6">
    <source>
        <dbReference type="ARBA" id="ARBA00023033"/>
    </source>
</evidence>
<keyword evidence="3 7" id="KW-0479">Metal-binding</keyword>
<comment type="caution">
    <text evidence="8">The sequence shown here is derived from an EMBL/GenBank/DDBJ whole genome shotgun (WGS) entry which is preliminary data.</text>
</comment>
<comment type="similarity">
    <text evidence="1 7">Belongs to the cytochrome P450 family.</text>
</comment>
<dbReference type="PANTHER" id="PTHR46696">
    <property type="entry name" value="P450, PUTATIVE (EUROFUNG)-RELATED"/>
    <property type="match status" value="1"/>
</dbReference>
<dbReference type="Pfam" id="PF00067">
    <property type="entry name" value="p450"/>
    <property type="match status" value="1"/>
</dbReference>
<sequence>MTLSQARPPIRFNPFSTEFRRDPYPVYRALRETRPVHKTLGMWVLTRHADARAVLHDKSFSAGLIPKLVTEQARRLGQPEVARIERLGRTSLVFTDNPEHARLRGLVNKVFTARTVATLEPLVAAVAERLLRPAVAAGGADAIADLAAPLPVAVLCEWMALPTALHAWVGGWTHDIRFLLEPGLMKAEDLARVRTVVELFADALAEVLAERRARPGADLISRLLAARTAGGDHLADEELIFVCIMCFVAGTETTKSLIGTATLALLRHPDQAALARRSPERLGAAVAEALRYDTPLQLTKRQATRDVAVGGETIRAGDHVLVCLGAANRDPEVFARPDEFDITRTPGAHLAFGHGMHGCLGGALAELQTRIALDALLRRHPRLTTPHAEFAWQEHSFLLRGLAGLPMSFGASR</sequence>
<dbReference type="InterPro" id="IPR002397">
    <property type="entry name" value="Cyt_P450_B"/>
</dbReference>
<protein>
    <submittedName>
        <fullName evidence="8">Cytochrome P450</fullName>
    </submittedName>
</protein>
<accession>A0ABQ2K452</accession>
<keyword evidence="9" id="KW-1185">Reference proteome</keyword>
<keyword evidence="6 7" id="KW-0503">Monooxygenase</keyword>
<dbReference type="PRINTS" id="PR00359">
    <property type="entry name" value="BP450"/>
</dbReference>
<evidence type="ECO:0000313" key="9">
    <source>
        <dbReference type="Proteomes" id="UP000658127"/>
    </source>
</evidence>
<evidence type="ECO:0000256" key="4">
    <source>
        <dbReference type="ARBA" id="ARBA00023002"/>
    </source>
</evidence>
<dbReference type="CDD" id="cd20625">
    <property type="entry name" value="CYP164-like"/>
    <property type="match status" value="1"/>
</dbReference>
<proteinExistence type="inferred from homology"/>
<keyword evidence="4 7" id="KW-0560">Oxidoreductase</keyword>
<evidence type="ECO:0000256" key="2">
    <source>
        <dbReference type="ARBA" id="ARBA00022617"/>
    </source>
</evidence>
<dbReference type="PANTHER" id="PTHR46696:SF1">
    <property type="entry name" value="CYTOCHROME P450 YJIB-RELATED"/>
    <property type="match status" value="1"/>
</dbReference>
<keyword evidence="2 7" id="KW-0349">Heme</keyword>
<gene>
    <name evidence="8" type="ORF">GCM10011610_04380</name>
</gene>
<reference evidence="9" key="1">
    <citation type="journal article" date="2019" name="Int. J. Syst. Evol. Microbiol.">
        <title>The Global Catalogue of Microorganisms (GCM) 10K type strain sequencing project: providing services to taxonomists for standard genome sequencing and annotation.</title>
        <authorList>
            <consortium name="The Broad Institute Genomics Platform"/>
            <consortium name="The Broad Institute Genome Sequencing Center for Infectious Disease"/>
            <person name="Wu L."/>
            <person name="Ma J."/>
        </authorList>
    </citation>
    <scope>NUCLEOTIDE SEQUENCE [LARGE SCALE GENOMIC DNA]</scope>
    <source>
        <strain evidence="9">CGMCC 4.7329</strain>
    </source>
</reference>
<dbReference type="SUPFAM" id="SSF48264">
    <property type="entry name" value="Cytochrome P450"/>
    <property type="match status" value="1"/>
</dbReference>
<keyword evidence="5 7" id="KW-0408">Iron</keyword>
<dbReference type="Gene3D" id="1.10.630.10">
    <property type="entry name" value="Cytochrome P450"/>
    <property type="match status" value="1"/>
</dbReference>
<dbReference type="InterPro" id="IPR017972">
    <property type="entry name" value="Cyt_P450_CS"/>
</dbReference>